<gene>
    <name evidence="1" type="ORF">H6P81_017304</name>
</gene>
<evidence type="ECO:0000313" key="1">
    <source>
        <dbReference type="EMBL" id="KAG9441450.1"/>
    </source>
</evidence>
<dbReference type="Pfam" id="PF14223">
    <property type="entry name" value="Retrotran_gag_2"/>
    <property type="match status" value="1"/>
</dbReference>
<comment type="caution">
    <text evidence="1">The sequence shown here is derived from an EMBL/GenBank/DDBJ whole genome shotgun (WGS) entry which is preliminary data.</text>
</comment>
<sequence length="120" mass="14417">MTSSNDISILFVPPKFDGKSNYEHWRSQMMILFVSQEWLEVVEDGYDEPKGQQTPEEQKNLREWKKKNMKALYCIMQAVEKSILHRIHRAKTSKESWDKLEETYKMESAVQKMKLQYLRL</sequence>
<reference evidence="1 2" key="1">
    <citation type="submission" date="2021-07" db="EMBL/GenBank/DDBJ databases">
        <title>The Aristolochia fimbriata genome: insights into angiosperm evolution, floral development and chemical biosynthesis.</title>
        <authorList>
            <person name="Jiao Y."/>
        </authorList>
    </citation>
    <scope>NUCLEOTIDE SEQUENCE [LARGE SCALE GENOMIC DNA]</scope>
    <source>
        <strain evidence="1">IBCAS-2021</strain>
        <tissue evidence="1">Leaf</tissue>
    </source>
</reference>
<dbReference type="EMBL" id="JAINDJ010000007">
    <property type="protein sequence ID" value="KAG9441450.1"/>
    <property type="molecule type" value="Genomic_DNA"/>
</dbReference>
<dbReference type="PANTHER" id="PTHR37610:SF84">
    <property type="entry name" value="DUF4219 DOMAIN-CONTAINING PROTEIN"/>
    <property type="match status" value="1"/>
</dbReference>
<keyword evidence="2" id="KW-1185">Reference proteome</keyword>
<evidence type="ECO:0000313" key="2">
    <source>
        <dbReference type="Proteomes" id="UP000825729"/>
    </source>
</evidence>
<proteinExistence type="predicted"/>
<dbReference type="Proteomes" id="UP000825729">
    <property type="component" value="Unassembled WGS sequence"/>
</dbReference>
<protein>
    <recommendedName>
        <fullName evidence="3">DUF4219 domain-containing protein</fullName>
    </recommendedName>
</protein>
<accession>A0AAV7DXS8</accession>
<dbReference type="PANTHER" id="PTHR37610">
    <property type="entry name" value="CCHC-TYPE DOMAIN-CONTAINING PROTEIN"/>
    <property type="match status" value="1"/>
</dbReference>
<name>A0AAV7DXS8_ARIFI</name>
<dbReference type="AlphaFoldDB" id="A0AAV7DXS8"/>
<organism evidence="1 2">
    <name type="scientific">Aristolochia fimbriata</name>
    <name type="common">White veined hardy Dutchman's pipe vine</name>
    <dbReference type="NCBI Taxonomy" id="158543"/>
    <lineage>
        <taxon>Eukaryota</taxon>
        <taxon>Viridiplantae</taxon>
        <taxon>Streptophyta</taxon>
        <taxon>Embryophyta</taxon>
        <taxon>Tracheophyta</taxon>
        <taxon>Spermatophyta</taxon>
        <taxon>Magnoliopsida</taxon>
        <taxon>Magnoliidae</taxon>
        <taxon>Piperales</taxon>
        <taxon>Aristolochiaceae</taxon>
        <taxon>Aristolochia</taxon>
    </lineage>
</organism>
<evidence type="ECO:0008006" key="3">
    <source>
        <dbReference type="Google" id="ProtNLM"/>
    </source>
</evidence>